<keyword evidence="1" id="KW-1133">Transmembrane helix</keyword>
<evidence type="ECO:0000313" key="2">
    <source>
        <dbReference type="EMBL" id="CAF9942091.1"/>
    </source>
</evidence>
<keyword evidence="3" id="KW-1185">Reference proteome</keyword>
<sequence length="345" mass="34782">MVTSFSVHPRFTTFSPLIFPVLERAPSVTTIDGRSIQIAPSRFNVILVDGQPTIAGISPTTVSSTHIVLHNGDLILGASTIHTILPSAPPAPLSHFTIGSQTITLISSHILAASTAHAAGDAGFAVDKTPISLGSSVLHIIGTSTMLISPLTPPLPAIVTTAVGHLFTLLPSGVVVAGITFTANTPAVTVSSALLSYGAAGFAAGPPTIPLILPINLLLTPSAVFTTQGQTFAALPFGAIAVAGIPLTSNAPAITFAGVLVSLGADGPVNGTATMSLPSIDTASPTGGLGGFIYSGMNGGSNGIQTHDIRLDGNLAIFFGGADGIALNSNFLIGLVMLVWLCCVR</sequence>
<protein>
    <submittedName>
        <fullName evidence="2">Uncharacterized protein</fullName>
    </submittedName>
</protein>
<accession>A0A8H3PIF0</accession>
<organism evidence="2 3">
    <name type="scientific">Alectoria fallacina</name>
    <dbReference type="NCBI Taxonomy" id="1903189"/>
    <lineage>
        <taxon>Eukaryota</taxon>
        <taxon>Fungi</taxon>
        <taxon>Dikarya</taxon>
        <taxon>Ascomycota</taxon>
        <taxon>Pezizomycotina</taxon>
        <taxon>Lecanoromycetes</taxon>
        <taxon>OSLEUM clade</taxon>
        <taxon>Lecanoromycetidae</taxon>
        <taxon>Lecanorales</taxon>
        <taxon>Lecanorineae</taxon>
        <taxon>Parmeliaceae</taxon>
        <taxon>Alectoria</taxon>
    </lineage>
</organism>
<keyword evidence="1" id="KW-0812">Transmembrane</keyword>
<dbReference type="AlphaFoldDB" id="A0A8H3PIF0"/>
<reference evidence="2" key="1">
    <citation type="submission" date="2021-03" db="EMBL/GenBank/DDBJ databases">
        <authorList>
            <person name="Tagirdzhanova G."/>
        </authorList>
    </citation>
    <scope>NUCLEOTIDE SEQUENCE</scope>
</reference>
<dbReference type="EMBL" id="CAJPDR010000716">
    <property type="protein sequence ID" value="CAF9942091.1"/>
    <property type="molecule type" value="Genomic_DNA"/>
</dbReference>
<evidence type="ECO:0000256" key="1">
    <source>
        <dbReference type="SAM" id="Phobius"/>
    </source>
</evidence>
<evidence type="ECO:0000313" key="3">
    <source>
        <dbReference type="Proteomes" id="UP000664203"/>
    </source>
</evidence>
<name>A0A8H3PIF0_9LECA</name>
<comment type="caution">
    <text evidence="2">The sequence shown here is derived from an EMBL/GenBank/DDBJ whole genome shotgun (WGS) entry which is preliminary data.</text>
</comment>
<gene>
    <name evidence="2" type="ORF">ALECFALPRED_009481</name>
</gene>
<proteinExistence type="predicted"/>
<keyword evidence="1" id="KW-0472">Membrane</keyword>
<dbReference type="OrthoDB" id="5426960at2759"/>
<dbReference type="Proteomes" id="UP000664203">
    <property type="component" value="Unassembled WGS sequence"/>
</dbReference>
<feature type="transmembrane region" description="Helical" evidence="1">
    <location>
        <begin position="325"/>
        <end position="344"/>
    </location>
</feature>